<dbReference type="GO" id="GO:0016746">
    <property type="term" value="F:acyltransferase activity"/>
    <property type="evidence" value="ECO:0007669"/>
    <property type="project" value="UniProtKB-KW"/>
</dbReference>
<dbReference type="Proteomes" id="UP001597135">
    <property type="component" value="Unassembled WGS sequence"/>
</dbReference>
<keyword evidence="1" id="KW-0472">Membrane</keyword>
<gene>
    <name evidence="2" type="ORF">ACFQ4E_18265</name>
</gene>
<keyword evidence="1" id="KW-1133">Transmembrane helix</keyword>
<organism evidence="2 3">
    <name type="scientific">Litorisediminicola beolgyonensis</name>
    <dbReference type="NCBI Taxonomy" id="1173614"/>
    <lineage>
        <taxon>Bacteria</taxon>
        <taxon>Pseudomonadati</taxon>
        <taxon>Pseudomonadota</taxon>
        <taxon>Alphaproteobacteria</taxon>
        <taxon>Rhodobacterales</taxon>
        <taxon>Paracoccaceae</taxon>
        <taxon>Litorisediminicola</taxon>
    </lineage>
</organism>
<protein>
    <submittedName>
        <fullName evidence="2">Apolipoprotein acyltransferase</fullName>
    </submittedName>
</protein>
<name>A0ABW3ZNQ2_9RHOB</name>
<proteinExistence type="predicted"/>
<accession>A0ABW3ZNQ2</accession>
<feature type="transmembrane region" description="Helical" evidence="1">
    <location>
        <begin position="28"/>
        <end position="50"/>
    </location>
</feature>
<evidence type="ECO:0000256" key="1">
    <source>
        <dbReference type="SAM" id="Phobius"/>
    </source>
</evidence>
<keyword evidence="3" id="KW-1185">Reference proteome</keyword>
<evidence type="ECO:0000313" key="3">
    <source>
        <dbReference type="Proteomes" id="UP001597135"/>
    </source>
</evidence>
<sequence length="55" mass="5559">MIVIAGALLGAALGGFNARRRNGSAADIAQYAAAYGILFALIGLLATIAIEKVLL</sequence>
<reference evidence="3" key="1">
    <citation type="journal article" date="2019" name="Int. J. Syst. Evol. Microbiol.">
        <title>The Global Catalogue of Microorganisms (GCM) 10K type strain sequencing project: providing services to taxonomists for standard genome sequencing and annotation.</title>
        <authorList>
            <consortium name="The Broad Institute Genomics Platform"/>
            <consortium name="The Broad Institute Genome Sequencing Center for Infectious Disease"/>
            <person name="Wu L."/>
            <person name="Ma J."/>
        </authorList>
    </citation>
    <scope>NUCLEOTIDE SEQUENCE [LARGE SCALE GENOMIC DNA]</scope>
    <source>
        <strain evidence="3">CCUG 62953</strain>
    </source>
</reference>
<comment type="caution">
    <text evidence="2">The sequence shown here is derived from an EMBL/GenBank/DDBJ whole genome shotgun (WGS) entry which is preliminary data.</text>
</comment>
<keyword evidence="2" id="KW-0808">Transferase</keyword>
<evidence type="ECO:0000313" key="2">
    <source>
        <dbReference type="EMBL" id="MFD1344380.1"/>
    </source>
</evidence>
<keyword evidence="2" id="KW-0012">Acyltransferase</keyword>
<dbReference type="RefSeq" id="WP_386805961.1">
    <property type="nucleotide sequence ID" value="NZ_JBHTMU010000048.1"/>
</dbReference>
<dbReference type="EMBL" id="JBHTMU010000048">
    <property type="protein sequence ID" value="MFD1344380.1"/>
    <property type="molecule type" value="Genomic_DNA"/>
</dbReference>
<keyword evidence="1" id="KW-0812">Transmembrane</keyword>